<dbReference type="InterPro" id="IPR035940">
    <property type="entry name" value="CAP_sf"/>
</dbReference>
<protein>
    <recommendedName>
        <fullName evidence="2">SCP domain-containing protein</fullName>
    </recommendedName>
</protein>
<dbReference type="PRINTS" id="PR00838">
    <property type="entry name" value="V5ALLERGEN"/>
</dbReference>
<dbReference type="InterPro" id="IPR018244">
    <property type="entry name" value="Allrgn_V5/Tpx1_CS"/>
</dbReference>
<evidence type="ECO:0000313" key="4">
    <source>
        <dbReference type="Proteomes" id="UP000215902"/>
    </source>
</evidence>
<dbReference type="OrthoDB" id="43654at2759"/>
<dbReference type="PRINTS" id="PR00837">
    <property type="entry name" value="V5TPXLIKE"/>
</dbReference>
<reference evidence="3 4" key="1">
    <citation type="submission" date="2017-06" db="EMBL/GenBank/DDBJ databases">
        <title>A platform for efficient transgenesis in Macrostomum lignano, a flatworm model organism for stem cell research.</title>
        <authorList>
            <person name="Berezikov E."/>
        </authorList>
    </citation>
    <scope>NUCLEOTIDE SEQUENCE [LARGE SCALE GENOMIC DNA]</scope>
    <source>
        <strain evidence="3">DV1</strain>
        <tissue evidence="3">Whole organism</tissue>
    </source>
</reference>
<feature type="signal peptide" evidence="1">
    <location>
        <begin position="1"/>
        <end position="18"/>
    </location>
</feature>
<organism evidence="3 4">
    <name type="scientific">Macrostomum lignano</name>
    <dbReference type="NCBI Taxonomy" id="282301"/>
    <lineage>
        <taxon>Eukaryota</taxon>
        <taxon>Metazoa</taxon>
        <taxon>Spiralia</taxon>
        <taxon>Lophotrochozoa</taxon>
        <taxon>Platyhelminthes</taxon>
        <taxon>Rhabditophora</taxon>
        <taxon>Macrostomorpha</taxon>
        <taxon>Macrostomida</taxon>
        <taxon>Macrostomidae</taxon>
        <taxon>Macrostomum</taxon>
    </lineage>
</organism>
<dbReference type="STRING" id="282301.A0A267FTH7"/>
<feature type="chain" id="PRO_5012673002" description="SCP domain-containing protein" evidence="1">
    <location>
        <begin position="19"/>
        <end position="298"/>
    </location>
</feature>
<dbReference type="Gene3D" id="3.40.33.10">
    <property type="entry name" value="CAP"/>
    <property type="match status" value="1"/>
</dbReference>
<dbReference type="AlphaFoldDB" id="A0A267FTH7"/>
<dbReference type="InterPro" id="IPR014044">
    <property type="entry name" value="CAP_dom"/>
</dbReference>
<name>A0A267FTH7_9PLAT</name>
<feature type="domain" description="SCP" evidence="2">
    <location>
        <begin position="28"/>
        <end position="173"/>
    </location>
</feature>
<dbReference type="PROSITE" id="PS01009">
    <property type="entry name" value="CRISP_1"/>
    <property type="match status" value="1"/>
</dbReference>
<dbReference type="InterPro" id="IPR002413">
    <property type="entry name" value="V5_allergen-like"/>
</dbReference>
<accession>A0A267FTH7</accession>
<evidence type="ECO:0000256" key="1">
    <source>
        <dbReference type="SAM" id="SignalP"/>
    </source>
</evidence>
<comment type="caution">
    <text evidence="3">The sequence shown here is derived from an EMBL/GenBank/DDBJ whole genome shotgun (WGS) entry which is preliminary data.</text>
</comment>
<dbReference type="Proteomes" id="UP000215902">
    <property type="component" value="Unassembled WGS sequence"/>
</dbReference>
<dbReference type="SMART" id="SM00198">
    <property type="entry name" value="SCP"/>
    <property type="match status" value="1"/>
</dbReference>
<dbReference type="GO" id="GO:0005576">
    <property type="term" value="C:extracellular region"/>
    <property type="evidence" value="ECO:0007669"/>
    <property type="project" value="InterPro"/>
</dbReference>
<gene>
    <name evidence="3" type="ORF">BOX15_Mlig027161g3</name>
</gene>
<evidence type="ECO:0000313" key="3">
    <source>
        <dbReference type="EMBL" id="PAA77046.1"/>
    </source>
</evidence>
<dbReference type="EMBL" id="NIVC01000769">
    <property type="protein sequence ID" value="PAA77046.1"/>
    <property type="molecule type" value="Genomic_DNA"/>
</dbReference>
<dbReference type="Pfam" id="PF00188">
    <property type="entry name" value="CAP"/>
    <property type="match status" value="1"/>
</dbReference>
<sequence length="298" mass="32602">MAFVFALIWALVATSTMASGELVTLTAEQKQAILDAHNVLRARTAMGLVGNQPKAANMPALEWDDRLMDSANNWVKQCVAGHDSGSDQALTGYSWVGQNWAGGYSGNFSYYVDLWFREYKDYTFATKSCSAVCGHYTQVVWAKTTLVGCGVSRCSNYPYTIVCNYATGGNYNGEYPYVSGDDASQCNGEYVFKQRGLCMRKDQCNSGDCTCSISSCLNGGVLDSANCKCTCPDGFYGNKCEKPCVDSTLASDYCSYSTICSYSSYAPRCPKKCNLCKPVTLRDLNVVNRDNVKSRSPM</sequence>
<proteinExistence type="predicted"/>
<keyword evidence="1" id="KW-0732">Signal</keyword>
<evidence type="ECO:0000259" key="2">
    <source>
        <dbReference type="SMART" id="SM00198"/>
    </source>
</evidence>
<dbReference type="CDD" id="cd05380">
    <property type="entry name" value="CAP_euk"/>
    <property type="match status" value="1"/>
</dbReference>
<dbReference type="InterPro" id="IPR001283">
    <property type="entry name" value="CRISP-related"/>
</dbReference>
<keyword evidence="4" id="KW-1185">Reference proteome</keyword>
<dbReference type="SUPFAM" id="SSF55797">
    <property type="entry name" value="PR-1-like"/>
    <property type="match status" value="1"/>
</dbReference>
<dbReference type="PANTHER" id="PTHR10334">
    <property type="entry name" value="CYSTEINE-RICH SECRETORY PROTEIN-RELATED"/>
    <property type="match status" value="1"/>
</dbReference>